<dbReference type="InterPro" id="IPR001461">
    <property type="entry name" value="Aspartic_peptidase_A1"/>
</dbReference>
<dbReference type="Pfam" id="PF00026">
    <property type="entry name" value="Asp"/>
    <property type="match status" value="1"/>
</dbReference>
<feature type="domain" description="Peptidase A1" evidence="8">
    <location>
        <begin position="99"/>
        <end position="408"/>
    </location>
</feature>
<feature type="active site" evidence="5">
    <location>
        <position position="298"/>
    </location>
</feature>
<dbReference type="PANTHER" id="PTHR47966:SF2">
    <property type="entry name" value="ASPERGILLOPEPSIN-1-RELATED"/>
    <property type="match status" value="1"/>
</dbReference>
<gene>
    <name evidence="9" type="ORF">HYALB_00010697</name>
</gene>
<dbReference type="PRINTS" id="PR00792">
    <property type="entry name" value="PEPSIN"/>
</dbReference>
<dbReference type="Gene3D" id="2.40.70.10">
    <property type="entry name" value="Acid Proteases"/>
    <property type="match status" value="2"/>
</dbReference>
<dbReference type="PROSITE" id="PS00141">
    <property type="entry name" value="ASP_PROTEASE"/>
    <property type="match status" value="1"/>
</dbReference>
<feature type="chain" id="PRO_5040252599" description="Peptidase A1 domain-containing protein" evidence="7">
    <location>
        <begin position="17"/>
        <end position="411"/>
    </location>
</feature>
<dbReference type="FunFam" id="2.40.70.10:FF:000024">
    <property type="entry name" value="Endothiapepsin"/>
    <property type="match status" value="1"/>
</dbReference>
<keyword evidence="3 6" id="KW-0064">Aspartyl protease</keyword>
<dbReference type="CDD" id="cd06097">
    <property type="entry name" value="Aspergillopepsin_like"/>
    <property type="match status" value="1"/>
</dbReference>
<feature type="signal peptide" evidence="7">
    <location>
        <begin position="1"/>
        <end position="16"/>
    </location>
</feature>
<evidence type="ECO:0000256" key="5">
    <source>
        <dbReference type="PIRSR" id="PIRSR601461-1"/>
    </source>
</evidence>
<dbReference type="InterPro" id="IPR001969">
    <property type="entry name" value="Aspartic_peptidase_AS"/>
</dbReference>
<feature type="active site" evidence="5">
    <location>
        <position position="115"/>
    </location>
</feature>
<keyword evidence="2 6" id="KW-0645">Protease</keyword>
<dbReference type="Proteomes" id="UP000701801">
    <property type="component" value="Unassembled WGS sequence"/>
</dbReference>
<evidence type="ECO:0000256" key="7">
    <source>
        <dbReference type="SAM" id="SignalP"/>
    </source>
</evidence>
<dbReference type="InterPro" id="IPR034163">
    <property type="entry name" value="Aspergillopepsin-like_cat_dom"/>
</dbReference>
<evidence type="ECO:0000256" key="1">
    <source>
        <dbReference type="ARBA" id="ARBA00007447"/>
    </source>
</evidence>
<comment type="similarity">
    <text evidence="1 6">Belongs to the peptidase A1 family.</text>
</comment>
<evidence type="ECO:0000313" key="10">
    <source>
        <dbReference type="Proteomes" id="UP000701801"/>
    </source>
</evidence>
<protein>
    <recommendedName>
        <fullName evidence="8">Peptidase A1 domain-containing protein</fullName>
    </recommendedName>
</protein>
<organism evidence="9 10">
    <name type="scientific">Hymenoscyphus albidus</name>
    <dbReference type="NCBI Taxonomy" id="595503"/>
    <lineage>
        <taxon>Eukaryota</taxon>
        <taxon>Fungi</taxon>
        <taxon>Dikarya</taxon>
        <taxon>Ascomycota</taxon>
        <taxon>Pezizomycotina</taxon>
        <taxon>Leotiomycetes</taxon>
        <taxon>Helotiales</taxon>
        <taxon>Helotiaceae</taxon>
        <taxon>Hymenoscyphus</taxon>
    </lineage>
</organism>
<evidence type="ECO:0000259" key="8">
    <source>
        <dbReference type="PROSITE" id="PS51767"/>
    </source>
</evidence>
<dbReference type="InterPro" id="IPR021109">
    <property type="entry name" value="Peptidase_aspartic_dom_sf"/>
</dbReference>
<dbReference type="PANTHER" id="PTHR47966">
    <property type="entry name" value="BETA-SITE APP-CLEAVING ENZYME, ISOFORM A-RELATED"/>
    <property type="match status" value="1"/>
</dbReference>
<name>A0A9N9QE79_9HELO</name>
<dbReference type="InterPro" id="IPR033121">
    <property type="entry name" value="PEPTIDASE_A1"/>
</dbReference>
<dbReference type="SUPFAM" id="SSF50630">
    <property type="entry name" value="Acid proteases"/>
    <property type="match status" value="1"/>
</dbReference>
<evidence type="ECO:0000313" key="9">
    <source>
        <dbReference type="EMBL" id="CAG8984272.1"/>
    </source>
</evidence>
<accession>A0A9N9QE79</accession>
<evidence type="ECO:0000256" key="4">
    <source>
        <dbReference type="ARBA" id="ARBA00022801"/>
    </source>
</evidence>
<dbReference type="EMBL" id="CAJVRM010000755">
    <property type="protein sequence ID" value="CAG8984272.1"/>
    <property type="molecule type" value="Genomic_DNA"/>
</dbReference>
<reference evidence="9" key="1">
    <citation type="submission" date="2021-07" db="EMBL/GenBank/DDBJ databases">
        <authorList>
            <person name="Durling M."/>
        </authorList>
    </citation>
    <scope>NUCLEOTIDE SEQUENCE</scope>
</reference>
<sequence length="411" mass="42653">MHSVIALLALAAAASAAPVAEISEVAVVGSSDFFAPAIKNPNYVRNGTAALLKAYAKHNLSPPQECAEAFTAELNGLKSAKRKRQDSSAPASPSGGVEYLVETDVGGQKLNLDFDTGSGDLWVFSTSLSASSQANHHVFNPSSSSTYKAMSGATWRIIYGDGSGASGTVGTDTVTVGGTTVKGQAVELANRVSAQFVQDANDGLLGLSFSNINTVRPTQQKTFFDNAKSSLTKPLFAAYLPLNANGAYDFGAINARHHTGSVAYTDVDSSGGFWQFPSTSYKVGGTKHSLSGVSAIADTGTTLLLIADAAVTTYYDAVQGASFDNQQGGYTFPCSASLPDFAVRIGSTNYATIPGSLINFAPIDNSGRTCFGGIQSVGQIAGMSIYGDVFFNAYYGVFDDAGPRFGFAPIA</sequence>
<evidence type="ECO:0000256" key="2">
    <source>
        <dbReference type="ARBA" id="ARBA00022670"/>
    </source>
</evidence>
<dbReference type="FunFam" id="2.40.70.10:FF:000026">
    <property type="entry name" value="Endothiapepsin"/>
    <property type="match status" value="1"/>
</dbReference>
<proteinExistence type="inferred from homology"/>
<dbReference type="AlphaFoldDB" id="A0A9N9QE79"/>
<dbReference type="PROSITE" id="PS51767">
    <property type="entry name" value="PEPTIDASE_A1"/>
    <property type="match status" value="1"/>
</dbReference>
<keyword evidence="10" id="KW-1185">Reference proteome</keyword>
<keyword evidence="7" id="KW-0732">Signal</keyword>
<comment type="caution">
    <text evidence="9">The sequence shown here is derived from an EMBL/GenBank/DDBJ whole genome shotgun (WGS) entry which is preliminary data.</text>
</comment>
<dbReference type="GO" id="GO:0006508">
    <property type="term" value="P:proteolysis"/>
    <property type="evidence" value="ECO:0007669"/>
    <property type="project" value="UniProtKB-KW"/>
</dbReference>
<evidence type="ECO:0000256" key="6">
    <source>
        <dbReference type="RuleBase" id="RU000454"/>
    </source>
</evidence>
<evidence type="ECO:0000256" key="3">
    <source>
        <dbReference type="ARBA" id="ARBA00022750"/>
    </source>
</evidence>
<dbReference type="GO" id="GO:0004190">
    <property type="term" value="F:aspartic-type endopeptidase activity"/>
    <property type="evidence" value="ECO:0007669"/>
    <property type="project" value="UniProtKB-KW"/>
</dbReference>
<dbReference type="OrthoDB" id="2747330at2759"/>
<keyword evidence="4 6" id="KW-0378">Hydrolase</keyword>